<sequence>MIAQYHPTFIIMIPTMYYSTLRASNFNPENFKAMDYIIQGGSQPLPSIQAAFKQYGINIINGYGLTEAPLVLVNTPENSKRKPMSIGKAVMFVDARILDDNGEEVPTGEIGELAIKAKNVTPGYWNKPAETAKAFHGRYLLTGDLAKMDDDGDIFIIDRKKELIITGGENVLPSEVENALAEHPLVDRCVVVGYDHPKYGESIAAAIILREDEPHYAEILDQHMRSRLAGYKVPRMYVPVTHMPLNSTQKPDKLAIRQMMNDKVSQTL</sequence>
<dbReference type="EC" id="6.2.1.3" evidence="3"/>
<protein>
    <submittedName>
        <fullName evidence="3">Long-chain-fatty-acid--CoA ligase</fullName>
        <ecNumber evidence="3">6.2.1.3</ecNumber>
    </submittedName>
</protein>
<dbReference type="CDD" id="cd04433">
    <property type="entry name" value="AFD_class_I"/>
    <property type="match status" value="1"/>
</dbReference>
<dbReference type="PANTHER" id="PTHR43767">
    <property type="entry name" value="LONG-CHAIN-FATTY-ACID--COA LIGASE"/>
    <property type="match status" value="1"/>
</dbReference>
<name>A0A2X2K333_STAAU</name>
<gene>
    <name evidence="3" type="primary">fadD</name>
    <name evidence="3" type="ORF">NCTC7878_02289</name>
</gene>
<dbReference type="GO" id="GO:0004467">
    <property type="term" value="F:long-chain fatty acid-CoA ligase activity"/>
    <property type="evidence" value="ECO:0007669"/>
    <property type="project" value="UniProtKB-EC"/>
</dbReference>
<evidence type="ECO:0000259" key="1">
    <source>
        <dbReference type="Pfam" id="PF00501"/>
    </source>
</evidence>
<proteinExistence type="predicted"/>
<evidence type="ECO:0000313" key="4">
    <source>
        <dbReference type="Proteomes" id="UP000249913"/>
    </source>
</evidence>
<dbReference type="InterPro" id="IPR045851">
    <property type="entry name" value="AMP-bd_C_sf"/>
</dbReference>
<organism evidence="3 4">
    <name type="scientific">Staphylococcus aureus</name>
    <dbReference type="NCBI Taxonomy" id="1280"/>
    <lineage>
        <taxon>Bacteria</taxon>
        <taxon>Bacillati</taxon>
        <taxon>Bacillota</taxon>
        <taxon>Bacilli</taxon>
        <taxon>Bacillales</taxon>
        <taxon>Staphylococcaceae</taxon>
        <taxon>Staphylococcus</taxon>
    </lineage>
</organism>
<dbReference type="Proteomes" id="UP000249913">
    <property type="component" value="Unassembled WGS sequence"/>
</dbReference>
<dbReference type="Gene3D" id="3.40.50.12780">
    <property type="entry name" value="N-terminal domain of ligase-like"/>
    <property type="match status" value="1"/>
</dbReference>
<dbReference type="EMBL" id="UAUX01000009">
    <property type="protein sequence ID" value="SPZ98886.1"/>
    <property type="molecule type" value="Genomic_DNA"/>
</dbReference>
<dbReference type="Gene3D" id="3.30.300.30">
    <property type="match status" value="1"/>
</dbReference>
<keyword evidence="3" id="KW-0436">Ligase</keyword>
<dbReference type="SUPFAM" id="SSF56801">
    <property type="entry name" value="Acetyl-CoA synthetase-like"/>
    <property type="match status" value="1"/>
</dbReference>
<dbReference type="InterPro" id="IPR025110">
    <property type="entry name" value="AMP-bd_C"/>
</dbReference>
<evidence type="ECO:0000259" key="2">
    <source>
        <dbReference type="Pfam" id="PF13193"/>
    </source>
</evidence>
<feature type="domain" description="AMP-dependent synthetase/ligase" evidence="1">
    <location>
        <begin position="1"/>
        <end position="125"/>
    </location>
</feature>
<evidence type="ECO:0000313" key="3">
    <source>
        <dbReference type="EMBL" id="SPZ98886.1"/>
    </source>
</evidence>
<dbReference type="InterPro" id="IPR000873">
    <property type="entry name" value="AMP-dep_synth/lig_dom"/>
</dbReference>
<dbReference type="PANTHER" id="PTHR43767:SF7">
    <property type="entry name" value="MEDIUM_LONG-CHAIN-FATTY-ACID--COA LIGASE FADD8"/>
    <property type="match status" value="1"/>
</dbReference>
<feature type="domain" description="AMP-binding enzyme C-terminal" evidence="2">
    <location>
        <begin position="175"/>
        <end position="250"/>
    </location>
</feature>
<dbReference type="InterPro" id="IPR042099">
    <property type="entry name" value="ANL_N_sf"/>
</dbReference>
<dbReference type="Pfam" id="PF13193">
    <property type="entry name" value="AMP-binding_C"/>
    <property type="match status" value="1"/>
</dbReference>
<reference evidence="3 4" key="1">
    <citation type="submission" date="2018-06" db="EMBL/GenBank/DDBJ databases">
        <authorList>
            <consortium name="Pathogen Informatics"/>
            <person name="Doyle S."/>
        </authorList>
    </citation>
    <scope>NUCLEOTIDE SEQUENCE [LARGE SCALE GENOMIC DNA]</scope>
    <source>
        <strain evidence="3 4">NCTC7878</strain>
    </source>
</reference>
<dbReference type="Pfam" id="PF00501">
    <property type="entry name" value="AMP-binding"/>
    <property type="match status" value="1"/>
</dbReference>
<dbReference type="InterPro" id="IPR050237">
    <property type="entry name" value="ATP-dep_AMP-bd_enzyme"/>
</dbReference>
<accession>A0A2X2K333</accession>
<dbReference type="AlphaFoldDB" id="A0A2X2K333"/>